<accession>A0A0R2CTQ7</accession>
<proteinExistence type="predicted"/>
<evidence type="ECO:0000313" key="2">
    <source>
        <dbReference type="Proteomes" id="UP000051015"/>
    </source>
</evidence>
<organism evidence="1 2">
    <name type="scientific">Liquorilactobacillus aquaticus DSM 21051</name>
    <dbReference type="NCBI Taxonomy" id="1423725"/>
    <lineage>
        <taxon>Bacteria</taxon>
        <taxon>Bacillati</taxon>
        <taxon>Bacillota</taxon>
        <taxon>Bacilli</taxon>
        <taxon>Lactobacillales</taxon>
        <taxon>Lactobacillaceae</taxon>
        <taxon>Liquorilactobacillus</taxon>
    </lineage>
</organism>
<dbReference type="InterPro" id="IPR022259">
    <property type="entry name" value="Acessory_Sec_prot_Asp3"/>
</dbReference>
<dbReference type="STRING" id="1423725.FC19_GL002123"/>
<dbReference type="PATRIC" id="fig|1423725.3.peg.2184"/>
<protein>
    <submittedName>
        <fullName evidence="1">Uncharacterized protein</fullName>
    </submittedName>
</protein>
<dbReference type="Pfam" id="PF15432">
    <property type="entry name" value="Sec-ASP3"/>
    <property type="match status" value="1"/>
</dbReference>
<gene>
    <name evidence="1" type="ORF">FC19_GL002123</name>
</gene>
<keyword evidence="2" id="KW-1185">Reference proteome</keyword>
<reference evidence="1 2" key="1">
    <citation type="journal article" date="2015" name="Genome Announc.">
        <title>Expanding the biotechnology potential of lactobacilli through comparative genomics of 213 strains and associated genera.</title>
        <authorList>
            <person name="Sun Z."/>
            <person name="Harris H.M."/>
            <person name="McCann A."/>
            <person name="Guo C."/>
            <person name="Argimon S."/>
            <person name="Zhang W."/>
            <person name="Yang X."/>
            <person name="Jeffery I.B."/>
            <person name="Cooney J.C."/>
            <person name="Kagawa T.F."/>
            <person name="Liu W."/>
            <person name="Song Y."/>
            <person name="Salvetti E."/>
            <person name="Wrobel A."/>
            <person name="Rasinkangas P."/>
            <person name="Parkhill J."/>
            <person name="Rea M.C."/>
            <person name="O'Sullivan O."/>
            <person name="Ritari J."/>
            <person name="Douillard F.P."/>
            <person name="Paul Ross R."/>
            <person name="Yang R."/>
            <person name="Briner A.E."/>
            <person name="Felis G.E."/>
            <person name="de Vos W.M."/>
            <person name="Barrangou R."/>
            <person name="Klaenhammer T.R."/>
            <person name="Caufield P.W."/>
            <person name="Cui Y."/>
            <person name="Zhang H."/>
            <person name="O'Toole P.W."/>
        </authorList>
    </citation>
    <scope>NUCLEOTIDE SEQUENCE [LARGE SCALE GENOMIC DNA]</scope>
    <source>
        <strain evidence="1 2">DSM 21051</strain>
    </source>
</reference>
<dbReference type="EMBL" id="AYZD01000033">
    <property type="protein sequence ID" value="KRM95031.1"/>
    <property type="molecule type" value="Genomic_DNA"/>
</dbReference>
<dbReference type="Proteomes" id="UP000051015">
    <property type="component" value="Unassembled WGS sequence"/>
</dbReference>
<evidence type="ECO:0000313" key="1">
    <source>
        <dbReference type="EMBL" id="KRM95031.1"/>
    </source>
</evidence>
<comment type="caution">
    <text evidence="1">The sequence shown here is derived from an EMBL/GenBank/DDBJ whole genome shotgun (WGS) entry which is preliminary data.</text>
</comment>
<name>A0A0R2CTQ7_9LACO</name>
<sequence length="209" mass="24273">MSFQNHRMQGQLPLLKEDTEYQIMTDLSVVPENSVFFKIEIFDTAGLLIDEQYLTLRGGVFKYPKNAKSYFLRLITTTSKVVHFRWIVLGEKKIFDNFDVSLADNRSVVKLSTKKAQKLDIYIGHGSDTSWLVPVNYTHAQIFFRINLKLLKTEKLVEELTDKICVALNSNDMYKKLKIDIRSFGYPLPDLVGKVREILKNRGFEIDKE</sequence>
<dbReference type="AlphaFoldDB" id="A0A0R2CTQ7"/>
<dbReference type="GO" id="GO:0015031">
    <property type="term" value="P:protein transport"/>
    <property type="evidence" value="ECO:0007669"/>
    <property type="project" value="InterPro"/>
</dbReference>